<feature type="region of interest" description="Disordered" evidence="3">
    <location>
        <begin position="1"/>
        <end position="29"/>
    </location>
</feature>
<dbReference type="PROSITE" id="PS01031">
    <property type="entry name" value="SHSP"/>
    <property type="match status" value="1"/>
</dbReference>
<dbReference type="GO" id="GO:0051082">
    <property type="term" value="F:unfolded protein binding"/>
    <property type="evidence" value="ECO:0007669"/>
    <property type="project" value="TreeGrafter"/>
</dbReference>
<dbReference type="PANTHER" id="PTHR45640">
    <property type="entry name" value="HEAT SHOCK PROTEIN HSP-12.2-RELATED"/>
    <property type="match status" value="1"/>
</dbReference>
<dbReference type="Pfam" id="PF00011">
    <property type="entry name" value="HSP20"/>
    <property type="match status" value="1"/>
</dbReference>
<dbReference type="PANTHER" id="PTHR45640:SF26">
    <property type="entry name" value="RE23625P"/>
    <property type="match status" value="1"/>
</dbReference>
<comment type="similarity">
    <text evidence="1 2">Belongs to the small heat shock protein (HSP20) family.</text>
</comment>
<comment type="caution">
    <text evidence="5">The sequence shown here is derived from an EMBL/GenBank/DDBJ whole genome shotgun (WGS) entry which is preliminary data.</text>
</comment>
<evidence type="ECO:0000256" key="1">
    <source>
        <dbReference type="PROSITE-ProRule" id="PRU00285"/>
    </source>
</evidence>
<dbReference type="AlphaFoldDB" id="A0A8J2PVQ5"/>
<dbReference type="GO" id="GO:0005634">
    <property type="term" value="C:nucleus"/>
    <property type="evidence" value="ECO:0007669"/>
    <property type="project" value="TreeGrafter"/>
</dbReference>
<proteinExistence type="inferred from homology"/>
<evidence type="ECO:0000256" key="2">
    <source>
        <dbReference type="RuleBase" id="RU003616"/>
    </source>
</evidence>
<dbReference type="GO" id="GO:0005737">
    <property type="term" value="C:cytoplasm"/>
    <property type="evidence" value="ECO:0007669"/>
    <property type="project" value="TreeGrafter"/>
</dbReference>
<evidence type="ECO:0000313" key="5">
    <source>
        <dbReference type="EMBL" id="CAG7830022.1"/>
    </source>
</evidence>
<accession>A0A8J2PVQ5</accession>
<feature type="compositionally biased region" description="Basic and acidic residues" evidence="3">
    <location>
        <begin position="1"/>
        <end position="14"/>
    </location>
</feature>
<evidence type="ECO:0000256" key="3">
    <source>
        <dbReference type="SAM" id="MobiDB-lite"/>
    </source>
</evidence>
<feature type="compositionally biased region" description="Polar residues" evidence="3">
    <location>
        <begin position="15"/>
        <end position="26"/>
    </location>
</feature>
<evidence type="ECO:0000313" key="6">
    <source>
        <dbReference type="Proteomes" id="UP000708208"/>
    </source>
</evidence>
<dbReference type="EMBL" id="CAJVCH010553865">
    <property type="protein sequence ID" value="CAG7830022.1"/>
    <property type="molecule type" value="Genomic_DNA"/>
</dbReference>
<gene>
    <name evidence="5" type="ORF">AFUS01_LOCUS39850</name>
</gene>
<evidence type="ECO:0000259" key="4">
    <source>
        <dbReference type="PROSITE" id="PS01031"/>
    </source>
</evidence>
<feature type="domain" description="SHSP" evidence="4">
    <location>
        <begin position="23"/>
        <end position="134"/>
    </location>
</feature>
<name>A0A8J2PVQ5_9HEXA</name>
<organism evidence="5 6">
    <name type="scientific">Allacma fusca</name>
    <dbReference type="NCBI Taxonomy" id="39272"/>
    <lineage>
        <taxon>Eukaryota</taxon>
        <taxon>Metazoa</taxon>
        <taxon>Ecdysozoa</taxon>
        <taxon>Arthropoda</taxon>
        <taxon>Hexapoda</taxon>
        <taxon>Collembola</taxon>
        <taxon>Symphypleona</taxon>
        <taxon>Sminthuridae</taxon>
        <taxon>Allacma</taxon>
    </lineage>
</organism>
<dbReference type="Proteomes" id="UP000708208">
    <property type="component" value="Unassembled WGS sequence"/>
</dbReference>
<feature type="non-terminal residue" evidence="5">
    <location>
        <position position="1"/>
    </location>
</feature>
<sequence length="136" mass="15090">QLERHMNSARREELQSGNTGSGQLSLGLQPEIVTEGDERKYRLNIHMGQNFAPEDLKVNLKDGVVTVHGKKEQNSEDGNSRFYQEVTRKFTLPSNLEMNQVKSSLTPGGILKIEAPLPQAALPEPPKATAIPIKME</sequence>
<reference evidence="5" key="1">
    <citation type="submission" date="2021-06" db="EMBL/GenBank/DDBJ databases">
        <authorList>
            <person name="Hodson N. C."/>
            <person name="Mongue J. A."/>
            <person name="Jaron S. K."/>
        </authorList>
    </citation>
    <scope>NUCLEOTIDE SEQUENCE</scope>
</reference>
<dbReference type="OrthoDB" id="1431247at2759"/>
<keyword evidence="6" id="KW-1185">Reference proteome</keyword>
<dbReference type="GO" id="GO:0009408">
    <property type="term" value="P:response to heat"/>
    <property type="evidence" value="ECO:0007669"/>
    <property type="project" value="TreeGrafter"/>
</dbReference>
<dbReference type="InterPro" id="IPR002068">
    <property type="entry name" value="A-crystallin/Hsp20_dom"/>
</dbReference>
<dbReference type="InterPro" id="IPR001436">
    <property type="entry name" value="Alpha-crystallin/sHSP_animal"/>
</dbReference>
<protein>
    <recommendedName>
        <fullName evidence="4">SHSP domain-containing protein</fullName>
    </recommendedName>
</protein>
<dbReference type="GO" id="GO:0042026">
    <property type="term" value="P:protein refolding"/>
    <property type="evidence" value="ECO:0007669"/>
    <property type="project" value="TreeGrafter"/>
</dbReference>
<dbReference type="CDD" id="cd06526">
    <property type="entry name" value="metazoan_ACD"/>
    <property type="match status" value="1"/>
</dbReference>